<organism evidence="3 4">
    <name type="scientific">Penicillium diatomitis</name>
    <dbReference type="NCBI Taxonomy" id="2819901"/>
    <lineage>
        <taxon>Eukaryota</taxon>
        <taxon>Fungi</taxon>
        <taxon>Dikarya</taxon>
        <taxon>Ascomycota</taxon>
        <taxon>Pezizomycotina</taxon>
        <taxon>Eurotiomycetes</taxon>
        <taxon>Eurotiomycetidae</taxon>
        <taxon>Eurotiales</taxon>
        <taxon>Aspergillaceae</taxon>
        <taxon>Penicillium</taxon>
    </lineage>
</organism>
<proteinExistence type="predicted"/>
<feature type="region of interest" description="Disordered" evidence="1">
    <location>
        <begin position="207"/>
        <end position="226"/>
    </location>
</feature>
<keyword evidence="4" id="KW-1185">Reference proteome</keyword>
<dbReference type="GeneID" id="81625374"/>
<evidence type="ECO:0000313" key="3">
    <source>
        <dbReference type="EMBL" id="KAJ5485535.1"/>
    </source>
</evidence>
<evidence type="ECO:0000256" key="1">
    <source>
        <dbReference type="SAM" id="MobiDB-lite"/>
    </source>
</evidence>
<dbReference type="Pfam" id="PF24494">
    <property type="entry name" value="DUF7587"/>
    <property type="match status" value="1"/>
</dbReference>
<feature type="region of interest" description="Disordered" evidence="1">
    <location>
        <begin position="702"/>
        <end position="722"/>
    </location>
</feature>
<feature type="region of interest" description="Disordered" evidence="1">
    <location>
        <begin position="1"/>
        <end position="25"/>
    </location>
</feature>
<name>A0A9X0BVD2_9EURO</name>
<comment type="caution">
    <text evidence="3">The sequence shown here is derived from an EMBL/GenBank/DDBJ whole genome shotgun (WGS) entry which is preliminary data.</text>
</comment>
<evidence type="ECO:0000259" key="2">
    <source>
        <dbReference type="Pfam" id="PF24494"/>
    </source>
</evidence>
<dbReference type="Proteomes" id="UP001148312">
    <property type="component" value="Unassembled WGS sequence"/>
</dbReference>
<reference evidence="3" key="1">
    <citation type="submission" date="2022-12" db="EMBL/GenBank/DDBJ databases">
        <authorList>
            <person name="Petersen C."/>
        </authorList>
    </citation>
    <scope>NUCLEOTIDE SEQUENCE</scope>
    <source>
        <strain evidence="3">IBT 30728</strain>
    </source>
</reference>
<feature type="region of interest" description="Disordered" evidence="1">
    <location>
        <begin position="744"/>
        <end position="769"/>
    </location>
</feature>
<reference evidence="3" key="2">
    <citation type="journal article" date="2023" name="IMA Fungus">
        <title>Comparative genomic study of the Penicillium genus elucidates a diverse pangenome and 15 lateral gene transfer events.</title>
        <authorList>
            <person name="Petersen C."/>
            <person name="Sorensen T."/>
            <person name="Nielsen M.R."/>
            <person name="Sondergaard T.E."/>
            <person name="Sorensen J.L."/>
            <person name="Fitzpatrick D.A."/>
            <person name="Frisvad J.C."/>
            <person name="Nielsen K.L."/>
        </authorList>
    </citation>
    <scope>NUCLEOTIDE SEQUENCE</scope>
    <source>
        <strain evidence="3">IBT 30728</strain>
    </source>
</reference>
<dbReference type="EMBL" id="JAPWDQ010000005">
    <property type="protein sequence ID" value="KAJ5485535.1"/>
    <property type="molecule type" value="Genomic_DNA"/>
</dbReference>
<accession>A0A9X0BVD2</accession>
<feature type="compositionally biased region" description="Basic and acidic residues" evidence="1">
    <location>
        <begin position="713"/>
        <end position="722"/>
    </location>
</feature>
<dbReference type="RefSeq" id="XP_056790319.1">
    <property type="nucleotide sequence ID" value="XM_056935125.1"/>
</dbReference>
<sequence length="769" mass="86529">MFASTPCHAKVIDTSPSPDPHLTSLAKSSDIWRHTEMSSLQSEHKKKEESKRPKLSWNTYQRQFLCCLWRFFHCGNYQVSAIFSKVFRHDLIQCGFGNQNIPYRTLHAQWSWLRRQRRPVWFQVHVDTEFSTQKEWKDIIHLIRLTASQLGLTIHDKKKDTILIPGDTVCADKEPSEALKSILLACYLRPQEETFWSSEGTMKSHIGDVQEQSRPASEPANPNRTHESFEPLVTSHGKVCFWCAKENAIDCAFVIPDTSSDEDGQATPIARTSVNFELQNDQEIQITPGTPCQAFEQPESCPDDIPHIMDIPGIPGLCGSGDTPKPPELLYRWSNNHSQGINTGNLLVAGLFVKNYPQVPSPYQCSVDEFLRLFKVHVTRKKVPTPFISAFARPIAPLHRALRNGHQAKITLIDTCIMPSLQGYVFSAQPLAQITDTIVDRWKGYGEYAIWGSIPREAIVTTFSLADIEKIARDDPEVRQFLQLDLIRGEATCHRGLRRKLRENLRSLRIEDNRPALRRLAWHLDVPEEWHEVFTQDMHDAWTMDLGGNNQVLEGEGDLPMVQDEAWPGPLGQAFMNAVRSFRESSETTISYIAPLSDGGSPSEPTSEEHESPSQSPIAANRRRDTPSSTYSMESDSDDSFTLLVAQNALRTTDADIAELAVPRGPDQTSRHFDQPDRLASIIHSPGSDMLGLPAQVPLDHDPSEASDWPSDGEIHFGSDTPRKCHYLSRPLSQITRDRDGDIARLPDLGASGKNASIFDFGDNEQSSL</sequence>
<feature type="region of interest" description="Disordered" evidence="1">
    <location>
        <begin position="593"/>
        <end position="638"/>
    </location>
</feature>
<evidence type="ECO:0000313" key="4">
    <source>
        <dbReference type="Proteomes" id="UP001148312"/>
    </source>
</evidence>
<feature type="compositionally biased region" description="Polar residues" evidence="1">
    <location>
        <begin position="210"/>
        <end position="223"/>
    </location>
</feature>
<dbReference type="AlphaFoldDB" id="A0A9X0BVD2"/>
<protein>
    <recommendedName>
        <fullName evidence="2">DUF7587 domain-containing protein</fullName>
    </recommendedName>
</protein>
<gene>
    <name evidence="3" type="ORF">N7539_005523</name>
</gene>
<feature type="domain" description="DUF7587" evidence="2">
    <location>
        <begin position="326"/>
        <end position="467"/>
    </location>
</feature>
<dbReference type="InterPro" id="IPR056009">
    <property type="entry name" value="DUF7587"/>
</dbReference>